<dbReference type="Proteomes" id="UP000054560">
    <property type="component" value="Unassembled WGS sequence"/>
</dbReference>
<dbReference type="GeneID" id="25913835"/>
<evidence type="ECO:0000313" key="2">
    <source>
        <dbReference type="Proteomes" id="UP000054560"/>
    </source>
</evidence>
<organism evidence="1 2">
    <name type="scientific">Sphaeroforma arctica JP610</name>
    <dbReference type="NCBI Taxonomy" id="667725"/>
    <lineage>
        <taxon>Eukaryota</taxon>
        <taxon>Ichthyosporea</taxon>
        <taxon>Ichthyophonida</taxon>
        <taxon>Sphaeroforma</taxon>
    </lineage>
</organism>
<protein>
    <submittedName>
        <fullName evidence="1">Uncharacterized protein</fullName>
    </submittedName>
</protein>
<name>A0A0L0FCD5_9EUKA</name>
<keyword evidence="2" id="KW-1185">Reference proteome</keyword>
<dbReference type="EMBL" id="KQ244747">
    <property type="protein sequence ID" value="KNC74111.1"/>
    <property type="molecule type" value="Genomic_DNA"/>
</dbReference>
<evidence type="ECO:0000313" key="1">
    <source>
        <dbReference type="EMBL" id="KNC74111.1"/>
    </source>
</evidence>
<gene>
    <name evidence="1" type="ORF">SARC_13331</name>
</gene>
<sequence>MGVDTMNVKYLENSMRVYLENQTKFSDCSADECEKGPSENEYKYILPGKVVPHSFRARLHTLNGIGRLYVVMEKSEELQETTVQKLRIGFD</sequence>
<dbReference type="AlphaFoldDB" id="A0A0L0FCD5"/>
<accession>A0A0L0FCD5</accession>
<proteinExistence type="predicted"/>
<dbReference type="RefSeq" id="XP_014148013.1">
    <property type="nucleotide sequence ID" value="XM_014292538.1"/>
</dbReference>
<reference evidence="1 2" key="1">
    <citation type="submission" date="2011-02" db="EMBL/GenBank/DDBJ databases">
        <title>The Genome Sequence of Sphaeroforma arctica JP610.</title>
        <authorList>
            <consortium name="The Broad Institute Genome Sequencing Platform"/>
            <person name="Russ C."/>
            <person name="Cuomo C."/>
            <person name="Young S.K."/>
            <person name="Zeng Q."/>
            <person name="Gargeya S."/>
            <person name="Alvarado L."/>
            <person name="Berlin A."/>
            <person name="Chapman S.B."/>
            <person name="Chen Z."/>
            <person name="Freedman E."/>
            <person name="Gellesch M."/>
            <person name="Goldberg J."/>
            <person name="Griggs A."/>
            <person name="Gujja S."/>
            <person name="Heilman E."/>
            <person name="Heiman D."/>
            <person name="Howarth C."/>
            <person name="Mehta T."/>
            <person name="Neiman D."/>
            <person name="Pearson M."/>
            <person name="Roberts A."/>
            <person name="Saif S."/>
            <person name="Shea T."/>
            <person name="Shenoy N."/>
            <person name="Sisk P."/>
            <person name="Stolte C."/>
            <person name="Sykes S."/>
            <person name="White J."/>
            <person name="Yandava C."/>
            <person name="Burger G."/>
            <person name="Gray M.W."/>
            <person name="Holland P.W.H."/>
            <person name="King N."/>
            <person name="Lang F.B.F."/>
            <person name="Roger A.J."/>
            <person name="Ruiz-Trillo I."/>
            <person name="Haas B."/>
            <person name="Nusbaum C."/>
            <person name="Birren B."/>
        </authorList>
    </citation>
    <scope>NUCLEOTIDE SEQUENCE [LARGE SCALE GENOMIC DNA]</scope>
    <source>
        <strain evidence="1 2">JP610</strain>
    </source>
</reference>